<accession>A0ACB8QY05</accession>
<keyword evidence="1" id="KW-0378">Hydrolase</keyword>
<proteinExistence type="predicted"/>
<organism evidence="1 2">
    <name type="scientific">Vararia minispora EC-137</name>
    <dbReference type="NCBI Taxonomy" id="1314806"/>
    <lineage>
        <taxon>Eukaryota</taxon>
        <taxon>Fungi</taxon>
        <taxon>Dikarya</taxon>
        <taxon>Basidiomycota</taxon>
        <taxon>Agaricomycotina</taxon>
        <taxon>Agaricomycetes</taxon>
        <taxon>Russulales</taxon>
        <taxon>Lachnocladiaceae</taxon>
        <taxon>Vararia</taxon>
    </lineage>
</organism>
<name>A0ACB8QY05_9AGAM</name>
<comment type="caution">
    <text evidence="1">The sequence shown here is derived from an EMBL/GenBank/DDBJ whole genome shotgun (WGS) entry which is preliminary data.</text>
</comment>
<protein>
    <submittedName>
        <fullName evidence="1">Endonuclease/exonuclease/phosphatase</fullName>
    </submittedName>
</protein>
<dbReference type="EMBL" id="MU273469">
    <property type="protein sequence ID" value="KAI0036603.1"/>
    <property type="molecule type" value="Genomic_DNA"/>
</dbReference>
<gene>
    <name evidence="1" type="ORF">K488DRAFT_40631</name>
</gene>
<sequence length="427" mass="47628">MSGQPRVLTPEQLALREERRRKRAEPKGDYVQSLQKGSIVPRQWRSLAAPDPGSRSLKILTWNLLAQCLIRRELFPNSDCLRASQREHMTFEELFTPRADVLCLQETDRSAKFRPALDKAGYDYHLAAGPRKKHGCLIAWRRDLFTQTTARVLYYDNENVHGKGDPRFRRGASFRAKNIANIVALKRSDGSGEGFVVATTHLFWHPASLGILQREALRFRTLYAQPTWPILLAGDFNFSPDSPAYALLLRMPLTPTHTARLAASRVVHISVDPTILLTEPTIPDEDAEMDPDRIITNARPARPDDGLLDDAGLLDLYASSPPVRSAYDDGQRALIAGAQTCGARLELDPAQRGAFEPEYTNYTSYWKLTLDYIFVIDPPGKRSAVLGLLELPPSTALEPGLPRKGVSSSDHLSLCAELQWTAEPAPA</sequence>
<reference evidence="1" key="2">
    <citation type="journal article" date="2022" name="New Phytol.">
        <title>Evolutionary transition to the ectomycorrhizal habit in the genomes of a hyperdiverse lineage of mushroom-forming fungi.</title>
        <authorList>
            <person name="Looney B."/>
            <person name="Miyauchi S."/>
            <person name="Morin E."/>
            <person name="Drula E."/>
            <person name="Courty P.E."/>
            <person name="Kohler A."/>
            <person name="Kuo A."/>
            <person name="LaButti K."/>
            <person name="Pangilinan J."/>
            <person name="Lipzen A."/>
            <person name="Riley R."/>
            <person name="Andreopoulos W."/>
            <person name="He G."/>
            <person name="Johnson J."/>
            <person name="Nolan M."/>
            <person name="Tritt A."/>
            <person name="Barry K.W."/>
            <person name="Grigoriev I.V."/>
            <person name="Nagy L.G."/>
            <person name="Hibbett D."/>
            <person name="Henrissat B."/>
            <person name="Matheny P.B."/>
            <person name="Labbe J."/>
            <person name="Martin F.M."/>
        </authorList>
    </citation>
    <scope>NUCLEOTIDE SEQUENCE</scope>
    <source>
        <strain evidence="1">EC-137</strain>
    </source>
</reference>
<keyword evidence="2" id="KW-1185">Reference proteome</keyword>
<keyword evidence="1" id="KW-0540">Nuclease</keyword>
<dbReference type="Proteomes" id="UP000814128">
    <property type="component" value="Unassembled WGS sequence"/>
</dbReference>
<reference evidence="1" key="1">
    <citation type="submission" date="2021-02" db="EMBL/GenBank/DDBJ databases">
        <authorList>
            <consortium name="DOE Joint Genome Institute"/>
            <person name="Ahrendt S."/>
            <person name="Looney B.P."/>
            <person name="Miyauchi S."/>
            <person name="Morin E."/>
            <person name="Drula E."/>
            <person name="Courty P.E."/>
            <person name="Chicoki N."/>
            <person name="Fauchery L."/>
            <person name="Kohler A."/>
            <person name="Kuo A."/>
            <person name="Labutti K."/>
            <person name="Pangilinan J."/>
            <person name="Lipzen A."/>
            <person name="Riley R."/>
            <person name="Andreopoulos W."/>
            <person name="He G."/>
            <person name="Johnson J."/>
            <person name="Barry K.W."/>
            <person name="Grigoriev I.V."/>
            <person name="Nagy L."/>
            <person name="Hibbett D."/>
            <person name="Henrissat B."/>
            <person name="Matheny P.B."/>
            <person name="Labbe J."/>
            <person name="Martin F."/>
        </authorList>
    </citation>
    <scope>NUCLEOTIDE SEQUENCE</scope>
    <source>
        <strain evidence="1">EC-137</strain>
    </source>
</reference>
<keyword evidence="1" id="KW-0255">Endonuclease</keyword>
<evidence type="ECO:0000313" key="1">
    <source>
        <dbReference type="EMBL" id="KAI0036603.1"/>
    </source>
</evidence>
<evidence type="ECO:0000313" key="2">
    <source>
        <dbReference type="Proteomes" id="UP000814128"/>
    </source>
</evidence>